<keyword evidence="5" id="KW-0547">Nucleotide-binding</keyword>
<dbReference type="InterPro" id="IPR014001">
    <property type="entry name" value="Helicase_ATP-bd"/>
</dbReference>
<dbReference type="RefSeq" id="WP_386367223.1">
    <property type="nucleotide sequence ID" value="NZ_JBHRXZ010000029.1"/>
</dbReference>
<dbReference type="InterPro" id="IPR038257">
    <property type="entry name" value="CRISPR-assoc_Cas3_HD_sf"/>
</dbReference>
<dbReference type="Pfam" id="PF22590">
    <property type="entry name" value="Cas3-like_C_2"/>
    <property type="match status" value="1"/>
</dbReference>
<organism evidence="11 12">
    <name type="scientific">Stutzerimonas tarimensis</name>
    <dbReference type="NCBI Taxonomy" id="1507735"/>
    <lineage>
        <taxon>Bacteria</taxon>
        <taxon>Pseudomonadati</taxon>
        <taxon>Pseudomonadota</taxon>
        <taxon>Gammaproteobacteria</taxon>
        <taxon>Pseudomonadales</taxon>
        <taxon>Pseudomonadaceae</taxon>
        <taxon>Stutzerimonas</taxon>
    </lineage>
</organism>
<evidence type="ECO:0000256" key="5">
    <source>
        <dbReference type="ARBA" id="ARBA00022741"/>
    </source>
</evidence>
<keyword evidence="12" id="KW-1185">Reference proteome</keyword>
<keyword evidence="8" id="KW-0067">ATP-binding</keyword>
<dbReference type="Gene3D" id="1.10.3210.30">
    <property type="match status" value="1"/>
</dbReference>
<evidence type="ECO:0000256" key="2">
    <source>
        <dbReference type="ARBA" id="ARBA00009046"/>
    </source>
</evidence>
<evidence type="ECO:0000256" key="6">
    <source>
        <dbReference type="ARBA" id="ARBA00022801"/>
    </source>
</evidence>
<dbReference type="Gene3D" id="3.40.50.300">
    <property type="entry name" value="P-loop containing nucleotide triphosphate hydrolases"/>
    <property type="match status" value="2"/>
</dbReference>
<dbReference type="InterPro" id="IPR050547">
    <property type="entry name" value="DEAD_box_RNA_helicases"/>
</dbReference>
<evidence type="ECO:0000256" key="8">
    <source>
        <dbReference type="ARBA" id="ARBA00022840"/>
    </source>
</evidence>
<evidence type="ECO:0000256" key="3">
    <source>
        <dbReference type="ARBA" id="ARBA00022722"/>
    </source>
</evidence>
<reference evidence="12" key="1">
    <citation type="journal article" date="2019" name="Int. J. Syst. Evol. Microbiol.">
        <title>The Global Catalogue of Microorganisms (GCM) 10K type strain sequencing project: providing services to taxonomists for standard genome sequencing and annotation.</title>
        <authorList>
            <consortium name="The Broad Institute Genomics Platform"/>
            <consortium name="The Broad Institute Genome Sequencing Center for Infectious Disease"/>
            <person name="Wu L."/>
            <person name="Ma J."/>
        </authorList>
    </citation>
    <scope>NUCLEOTIDE SEQUENCE [LARGE SCALE GENOMIC DNA]</scope>
    <source>
        <strain evidence="12">KCTC 42447</strain>
    </source>
</reference>
<sequence>MLERDNSRNPNGPSSDGDAPAYCRYWGKAHPQEGDLQPFHLLAFHSLDVAACGLELVKLPQFGLRGLANEFKWPQTLVEELFVFFLCLHDLGKFARSFQGLAPNLSPALVPAVPGKEYEHRHDTLGWLLWQDVLAECFPSERLPSSGDDFWAIWVRTAVGHHGVPPKEAGAGGLLQLAASDYFLRDDRSAACCFVRDVAEWLLPGALPEPGREQRKILKRHAWRLAGLAVLADWLGSNQVHFPYHSQPQPIREYWERIACPAAARAVGEAGLRLNPVRPWNHPTELFGYLQQPTPLQQYAASVELKSGPQLFLLEDVTGAGKTEAALILSQRLMQAGLANGLYFALPSMATANQMYQRVGAVYRRLYEGSAQPSLILAHGARTLVDGFRESILPPGEPTASDHYASGDASATTQCNAWLADNRKKALLAEVGVGTLDQALLAVLPARHQSLRLLGLAGKVLLMDEVHAYDPYMMTLLKTLLTAHARQGGSVILLSATLPLAAREDLLSAYRFGLGVPLEVLPIDARYPLATRAADQVVSHACETRPQLKRRVTVQMLHDEDDVIALIAEQARAGRCICWIRNTVGDARRAHEMLGRVVPAGNLELFHSRFAMGDRLDIEDRVLQRFGKHSNGAERRGRVLVGTQVLEQSLDFDVDLMISDLAPIDLLIQRAGRLQRHARLANGDIAPDAAERREPPLLYLLSPRPVDEPTPDWYSSLFSKACFVYPDAGRLWLGARALERAGCIISPGEAGQPGAVRELVEAVYGRSAEPVPTGLEMASANEMGEDLAKEGQAYFNALKLDQGYCEASSGRWYEDSSIPTRLGDESLTVYLAVDVGGELRPLKDSGSHAWEQSAVRINARQARRLEPGWEARFAVALQTLRERHRLLEEPAFLLPLMEEVDGSLAGRVIDEEGRSVEMRYDNQVGLIW</sequence>
<keyword evidence="4" id="KW-0479">Metal-binding</keyword>
<accession>A0ABV7T8I5</accession>
<dbReference type="Proteomes" id="UP001595630">
    <property type="component" value="Unassembled WGS sequence"/>
</dbReference>
<comment type="similarity">
    <text evidence="2">In the central section; belongs to the CRISPR-associated helicase Cas3 family.</text>
</comment>
<evidence type="ECO:0000256" key="9">
    <source>
        <dbReference type="ARBA" id="ARBA00023118"/>
    </source>
</evidence>
<evidence type="ECO:0000313" key="11">
    <source>
        <dbReference type="EMBL" id="MFC3609535.1"/>
    </source>
</evidence>
<keyword evidence="6" id="KW-0378">Hydrolase</keyword>
<dbReference type="Pfam" id="PF18019">
    <property type="entry name" value="Cas3_HD"/>
    <property type="match status" value="1"/>
</dbReference>
<gene>
    <name evidence="11" type="primary">cas3</name>
    <name evidence="11" type="ORF">ACFOMF_17335</name>
</gene>
<dbReference type="SUPFAM" id="SSF52540">
    <property type="entry name" value="P-loop containing nucleoside triphosphate hydrolases"/>
    <property type="match status" value="1"/>
</dbReference>
<dbReference type="PANTHER" id="PTHR47963">
    <property type="entry name" value="DEAD-BOX ATP-DEPENDENT RNA HELICASE 47, MITOCHONDRIAL"/>
    <property type="match status" value="1"/>
</dbReference>
<comment type="similarity">
    <text evidence="1">In the N-terminal section; belongs to the CRISPR-associated nuclease Cas3-HD family.</text>
</comment>
<dbReference type="InterPro" id="IPR006474">
    <property type="entry name" value="Helicase_Cas3_CRISPR-ass_core"/>
</dbReference>
<dbReference type="EMBL" id="JBHRXZ010000029">
    <property type="protein sequence ID" value="MFC3609535.1"/>
    <property type="molecule type" value="Genomic_DNA"/>
</dbReference>
<name>A0ABV7T8I5_9GAMM</name>
<evidence type="ECO:0000256" key="1">
    <source>
        <dbReference type="ARBA" id="ARBA00006847"/>
    </source>
</evidence>
<dbReference type="CDD" id="cd09641">
    <property type="entry name" value="Cas3''_I"/>
    <property type="match status" value="1"/>
</dbReference>
<protein>
    <submittedName>
        <fullName evidence="11">CRISPR-associated helicase Cas3</fullName>
    </submittedName>
</protein>
<keyword evidence="7" id="KW-0347">Helicase</keyword>
<evidence type="ECO:0000259" key="10">
    <source>
        <dbReference type="PROSITE" id="PS51643"/>
    </source>
</evidence>
<feature type="domain" description="HD Cas3-type" evidence="10">
    <location>
        <begin position="35"/>
        <end position="235"/>
    </location>
</feature>
<keyword evidence="9" id="KW-0051">Antiviral defense</keyword>
<dbReference type="SMART" id="SM00487">
    <property type="entry name" value="DEXDc"/>
    <property type="match status" value="1"/>
</dbReference>
<dbReference type="InterPro" id="IPR027417">
    <property type="entry name" value="P-loop_NTPase"/>
</dbReference>
<dbReference type="InterPro" id="IPR054712">
    <property type="entry name" value="Cas3-like_dom"/>
</dbReference>
<comment type="caution">
    <text evidence="11">The sequence shown here is derived from an EMBL/GenBank/DDBJ whole genome shotgun (WGS) entry which is preliminary data.</text>
</comment>
<dbReference type="PANTHER" id="PTHR47963:SF9">
    <property type="entry name" value="CRISPR-ASSOCIATED ENDONUCLEASE_HELICASE CAS3"/>
    <property type="match status" value="1"/>
</dbReference>
<evidence type="ECO:0000256" key="7">
    <source>
        <dbReference type="ARBA" id="ARBA00022806"/>
    </source>
</evidence>
<dbReference type="NCBIfam" id="TIGR01587">
    <property type="entry name" value="cas3_core"/>
    <property type="match status" value="1"/>
</dbReference>
<evidence type="ECO:0000256" key="4">
    <source>
        <dbReference type="ARBA" id="ARBA00022723"/>
    </source>
</evidence>
<keyword evidence="3" id="KW-0540">Nuclease</keyword>
<dbReference type="NCBIfam" id="TIGR01596">
    <property type="entry name" value="cas3_HD"/>
    <property type="match status" value="1"/>
</dbReference>
<dbReference type="InterPro" id="IPR006483">
    <property type="entry name" value="CRISPR-assoc_Cas3_HD"/>
</dbReference>
<dbReference type="PROSITE" id="PS51643">
    <property type="entry name" value="HD_CAS3"/>
    <property type="match status" value="1"/>
</dbReference>
<proteinExistence type="inferred from homology"/>
<evidence type="ECO:0000313" key="12">
    <source>
        <dbReference type="Proteomes" id="UP001595630"/>
    </source>
</evidence>